<feature type="signal peptide" evidence="1">
    <location>
        <begin position="1"/>
        <end position="20"/>
    </location>
</feature>
<accession>A0A8T0CJK1</accession>
<dbReference type="Gene3D" id="3.40.33.10">
    <property type="entry name" value="CAP"/>
    <property type="match status" value="1"/>
</dbReference>
<dbReference type="AlphaFoldDB" id="A0A8T0CJK1"/>
<dbReference type="PROSITE" id="PS01009">
    <property type="entry name" value="CRISP_1"/>
    <property type="match status" value="1"/>
</dbReference>
<dbReference type="InterPro" id="IPR035940">
    <property type="entry name" value="CAP_sf"/>
</dbReference>
<dbReference type="InterPro" id="IPR001283">
    <property type="entry name" value="CRISP-related"/>
</dbReference>
<dbReference type="Gramene" id="rna-gnl|WGS:JABURB|Cocit.L2433.1">
    <property type="protein sequence ID" value="cds-KAF7847940.1"/>
    <property type="gene ID" value="gene-BT93_L2433"/>
</dbReference>
<dbReference type="SUPFAM" id="SSF55797">
    <property type="entry name" value="PR-1-like"/>
    <property type="match status" value="1"/>
</dbReference>
<dbReference type="Pfam" id="PF00188">
    <property type="entry name" value="CAP"/>
    <property type="match status" value="1"/>
</dbReference>
<proteinExistence type="predicted"/>
<comment type="caution">
    <text evidence="3">The sequence shown here is derived from an EMBL/GenBank/DDBJ whole genome shotgun (WGS) entry which is preliminary data.</text>
</comment>
<feature type="domain" description="SCP" evidence="2">
    <location>
        <begin position="34"/>
        <end position="139"/>
    </location>
</feature>
<evidence type="ECO:0000256" key="1">
    <source>
        <dbReference type="SAM" id="SignalP"/>
    </source>
</evidence>
<feature type="chain" id="PRO_5035816522" description="SCP domain-containing protein" evidence="1">
    <location>
        <begin position="21"/>
        <end position="143"/>
    </location>
</feature>
<dbReference type="EMBL" id="MU090401">
    <property type="protein sequence ID" value="KAF7847940.1"/>
    <property type="molecule type" value="Genomic_DNA"/>
</dbReference>
<dbReference type="PROSITE" id="PS01010">
    <property type="entry name" value="CRISP_2"/>
    <property type="match status" value="1"/>
</dbReference>
<dbReference type="InterPro" id="IPR014044">
    <property type="entry name" value="CAP_dom"/>
</dbReference>
<protein>
    <recommendedName>
        <fullName evidence="2">SCP domain-containing protein</fullName>
    </recommendedName>
</protein>
<keyword evidence="1" id="KW-0732">Signal</keyword>
<evidence type="ECO:0000313" key="4">
    <source>
        <dbReference type="Proteomes" id="UP000806378"/>
    </source>
</evidence>
<evidence type="ECO:0000313" key="3">
    <source>
        <dbReference type="EMBL" id="KAF7847940.1"/>
    </source>
</evidence>
<dbReference type="PRINTS" id="PR00837">
    <property type="entry name" value="V5TPXLIKE"/>
</dbReference>
<dbReference type="Proteomes" id="UP000806378">
    <property type="component" value="Unassembled WGS sequence"/>
</dbReference>
<reference evidence="3" key="1">
    <citation type="submission" date="2020-05" db="EMBL/GenBank/DDBJ databases">
        <title>WGS assembly of Corymbia citriodora subspecies variegata.</title>
        <authorList>
            <person name="Barry K."/>
            <person name="Hundley H."/>
            <person name="Shu S."/>
            <person name="Jenkins J."/>
            <person name="Grimwood J."/>
            <person name="Baten A."/>
        </authorList>
    </citation>
    <scope>NUCLEOTIDE SEQUENCE</scope>
    <source>
        <strain evidence="3">CV2-018</strain>
    </source>
</reference>
<keyword evidence="4" id="KW-1185">Reference proteome</keyword>
<organism evidence="3 4">
    <name type="scientific">Corymbia citriodora subsp. variegata</name>
    <dbReference type="NCBI Taxonomy" id="360336"/>
    <lineage>
        <taxon>Eukaryota</taxon>
        <taxon>Viridiplantae</taxon>
        <taxon>Streptophyta</taxon>
        <taxon>Embryophyta</taxon>
        <taxon>Tracheophyta</taxon>
        <taxon>Spermatophyta</taxon>
        <taxon>Magnoliopsida</taxon>
        <taxon>eudicotyledons</taxon>
        <taxon>Gunneridae</taxon>
        <taxon>Pentapetalae</taxon>
        <taxon>rosids</taxon>
        <taxon>malvids</taxon>
        <taxon>Myrtales</taxon>
        <taxon>Myrtaceae</taxon>
        <taxon>Myrtoideae</taxon>
        <taxon>Eucalypteae</taxon>
        <taxon>Corymbia</taxon>
    </lineage>
</organism>
<dbReference type="OrthoDB" id="337038at2759"/>
<dbReference type="PANTHER" id="PTHR10334">
    <property type="entry name" value="CYSTEINE-RICH SECRETORY PROTEIN-RELATED"/>
    <property type="match status" value="1"/>
</dbReference>
<dbReference type="GO" id="GO:0005576">
    <property type="term" value="C:extracellular region"/>
    <property type="evidence" value="ECO:0007669"/>
    <property type="project" value="InterPro"/>
</dbReference>
<name>A0A8T0CJK1_CORYI</name>
<evidence type="ECO:0000259" key="2">
    <source>
        <dbReference type="SMART" id="SM00198"/>
    </source>
</evidence>
<dbReference type="SMART" id="SM00198">
    <property type="entry name" value="SCP"/>
    <property type="match status" value="1"/>
</dbReference>
<sequence>MSSYMSVPLHIIFLVALTLALDYAAPATWPALRSVWAESLGMSASLAMPGITPKSTPGIARDWSTQADLRGESRSGEHVGWEKPYYNYNSNSCAPGKICGHYTQVVWRNSVLLGCAKAKCATGGALVTCNYDPPGNVIGQKSY</sequence>
<gene>
    <name evidence="3" type="ORF">BT93_L2433</name>
</gene>
<dbReference type="InterPro" id="IPR018244">
    <property type="entry name" value="Allrgn_V5/Tpx1_CS"/>
</dbReference>